<protein>
    <submittedName>
        <fullName evidence="2">Uncharacterized protein</fullName>
    </submittedName>
</protein>
<dbReference type="EMBL" id="MT141229">
    <property type="protein sequence ID" value="QJA56615.1"/>
    <property type="molecule type" value="Genomic_DNA"/>
</dbReference>
<name>A0A6M3IGS6_9ZZZZ</name>
<keyword evidence="1" id="KW-0812">Transmembrane</keyword>
<evidence type="ECO:0000313" key="3">
    <source>
        <dbReference type="EMBL" id="QJA73556.1"/>
    </source>
</evidence>
<feature type="transmembrane region" description="Helical" evidence="1">
    <location>
        <begin position="6"/>
        <end position="28"/>
    </location>
</feature>
<gene>
    <name evidence="3" type="ORF">MM415A02324_0012</name>
    <name evidence="2" type="ORF">MM415B01819_0014</name>
</gene>
<proteinExistence type="predicted"/>
<dbReference type="AlphaFoldDB" id="A0A6M3IGS6"/>
<sequence length="93" mass="9845">MDYTIIVSIGLGSLISLISVTLGGWLVLGATKRLGSILSPVPDPAGDVFTIEDAGDALPFPEAGNNSADEEHVIDRTNKFLDMFAQRGTPKDD</sequence>
<evidence type="ECO:0000256" key="1">
    <source>
        <dbReference type="SAM" id="Phobius"/>
    </source>
</evidence>
<keyword evidence="1" id="KW-0472">Membrane</keyword>
<reference evidence="2" key="1">
    <citation type="submission" date="2020-03" db="EMBL/GenBank/DDBJ databases">
        <title>The deep terrestrial virosphere.</title>
        <authorList>
            <person name="Holmfeldt K."/>
            <person name="Nilsson E."/>
            <person name="Simone D."/>
            <person name="Lopez-Fernandez M."/>
            <person name="Wu X."/>
            <person name="de Brujin I."/>
            <person name="Lundin D."/>
            <person name="Andersson A."/>
            <person name="Bertilsson S."/>
            <person name="Dopson M."/>
        </authorList>
    </citation>
    <scope>NUCLEOTIDE SEQUENCE</scope>
    <source>
        <strain evidence="3">MM415A02324</strain>
        <strain evidence="2">MM415B01819</strain>
    </source>
</reference>
<organism evidence="2">
    <name type="scientific">viral metagenome</name>
    <dbReference type="NCBI Taxonomy" id="1070528"/>
    <lineage>
        <taxon>unclassified sequences</taxon>
        <taxon>metagenomes</taxon>
        <taxon>organismal metagenomes</taxon>
    </lineage>
</organism>
<accession>A0A6M3IGS6</accession>
<dbReference type="EMBL" id="MT142035">
    <property type="protein sequence ID" value="QJA73556.1"/>
    <property type="molecule type" value="Genomic_DNA"/>
</dbReference>
<evidence type="ECO:0000313" key="2">
    <source>
        <dbReference type="EMBL" id="QJA56615.1"/>
    </source>
</evidence>
<keyword evidence="1" id="KW-1133">Transmembrane helix</keyword>